<gene>
    <name evidence="1" type="ORF">L9F63_012206</name>
</gene>
<dbReference type="EMBL" id="JASPKZ010001961">
    <property type="protein sequence ID" value="KAJ9596775.1"/>
    <property type="molecule type" value="Genomic_DNA"/>
</dbReference>
<accession>A0AAD8ADL7</accession>
<reference evidence="1" key="2">
    <citation type="submission" date="2023-05" db="EMBL/GenBank/DDBJ databases">
        <authorList>
            <person name="Fouks B."/>
        </authorList>
    </citation>
    <scope>NUCLEOTIDE SEQUENCE</scope>
    <source>
        <strain evidence="1">Stay&amp;Tobe</strain>
        <tissue evidence="1">Testes</tissue>
    </source>
</reference>
<comment type="caution">
    <text evidence="1">The sequence shown here is derived from an EMBL/GenBank/DDBJ whole genome shotgun (WGS) entry which is preliminary data.</text>
</comment>
<evidence type="ECO:0000313" key="1">
    <source>
        <dbReference type="EMBL" id="KAJ9596775.1"/>
    </source>
</evidence>
<keyword evidence="2" id="KW-1185">Reference proteome</keyword>
<reference evidence="1" key="1">
    <citation type="journal article" date="2023" name="IScience">
        <title>Live-bearing cockroach genome reveals convergent evolutionary mechanisms linked to viviparity in insects and beyond.</title>
        <authorList>
            <person name="Fouks B."/>
            <person name="Harrison M.C."/>
            <person name="Mikhailova A.A."/>
            <person name="Marchal E."/>
            <person name="English S."/>
            <person name="Carruthers M."/>
            <person name="Jennings E.C."/>
            <person name="Chiamaka E.L."/>
            <person name="Frigard R.A."/>
            <person name="Pippel M."/>
            <person name="Attardo G.M."/>
            <person name="Benoit J.B."/>
            <person name="Bornberg-Bauer E."/>
            <person name="Tobe S.S."/>
        </authorList>
    </citation>
    <scope>NUCLEOTIDE SEQUENCE</scope>
    <source>
        <strain evidence="1">Stay&amp;Tobe</strain>
    </source>
</reference>
<proteinExistence type="predicted"/>
<name>A0AAD8ADL7_DIPPU</name>
<evidence type="ECO:0000313" key="2">
    <source>
        <dbReference type="Proteomes" id="UP001233999"/>
    </source>
</evidence>
<feature type="non-terminal residue" evidence="1">
    <location>
        <position position="1"/>
    </location>
</feature>
<dbReference type="Proteomes" id="UP001233999">
    <property type="component" value="Unassembled WGS sequence"/>
</dbReference>
<organism evidence="1 2">
    <name type="scientific">Diploptera punctata</name>
    <name type="common">Pacific beetle cockroach</name>
    <dbReference type="NCBI Taxonomy" id="6984"/>
    <lineage>
        <taxon>Eukaryota</taxon>
        <taxon>Metazoa</taxon>
        <taxon>Ecdysozoa</taxon>
        <taxon>Arthropoda</taxon>
        <taxon>Hexapoda</taxon>
        <taxon>Insecta</taxon>
        <taxon>Pterygota</taxon>
        <taxon>Neoptera</taxon>
        <taxon>Polyneoptera</taxon>
        <taxon>Dictyoptera</taxon>
        <taxon>Blattodea</taxon>
        <taxon>Blaberoidea</taxon>
        <taxon>Blaberidae</taxon>
        <taxon>Diplopterinae</taxon>
        <taxon>Diploptera</taxon>
    </lineage>
</organism>
<feature type="non-terminal residue" evidence="1">
    <location>
        <position position="86"/>
    </location>
</feature>
<protein>
    <submittedName>
        <fullName evidence="1">Uncharacterized protein</fullName>
    </submittedName>
</protein>
<sequence>IITEFNHLFLHSQGEFTTNTTVHLLREKLELCNKDGAHATVVHRADRKVTHNNFFLKSLIFQYALFVEVPFAGQESLRRITWRITK</sequence>
<dbReference type="AlphaFoldDB" id="A0AAD8ADL7"/>